<proteinExistence type="predicted"/>
<dbReference type="AlphaFoldDB" id="A0A5B7G0U9"/>
<organism evidence="1 2">
    <name type="scientific">Portunus trituberculatus</name>
    <name type="common">Swimming crab</name>
    <name type="synonym">Neptunus trituberculatus</name>
    <dbReference type="NCBI Taxonomy" id="210409"/>
    <lineage>
        <taxon>Eukaryota</taxon>
        <taxon>Metazoa</taxon>
        <taxon>Ecdysozoa</taxon>
        <taxon>Arthropoda</taxon>
        <taxon>Crustacea</taxon>
        <taxon>Multicrustacea</taxon>
        <taxon>Malacostraca</taxon>
        <taxon>Eumalacostraca</taxon>
        <taxon>Eucarida</taxon>
        <taxon>Decapoda</taxon>
        <taxon>Pleocyemata</taxon>
        <taxon>Brachyura</taxon>
        <taxon>Eubrachyura</taxon>
        <taxon>Portunoidea</taxon>
        <taxon>Portunidae</taxon>
        <taxon>Portuninae</taxon>
        <taxon>Portunus</taxon>
    </lineage>
</organism>
<comment type="caution">
    <text evidence="1">The sequence shown here is derived from an EMBL/GenBank/DDBJ whole genome shotgun (WGS) entry which is preliminary data.</text>
</comment>
<name>A0A5B7G0U9_PORTR</name>
<dbReference type="EMBL" id="VSRR010009986">
    <property type="protein sequence ID" value="MPC51155.1"/>
    <property type="molecule type" value="Genomic_DNA"/>
</dbReference>
<sequence>MLVFLDLVPPRRVLCAMCVSPVILVDAVVPHDGDYLDDLLAGVFERSAVAVLHLHLLAGFFRWGAVAVLGSGDGRGGQDSDDHLCGDGGYL</sequence>
<gene>
    <name evidence="1" type="ORF">E2C01_044995</name>
</gene>
<accession>A0A5B7G0U9</accession>
<keyword evidence="2" id="KW-1185">Reference proteome</keyword>
<evidence type="ECO:0000313" key="2">
    <source>
        <dbReference type="Proteomes" id="UP000324222"/>
    </source>
</evidence>
<dbReference type="Proteomes" id="UP000324222">
    <property type="component" value="Unassembled WGS sequence"/>
</dbReference>
<reference evidence="1 2" key="1">
    <citation type="submission" date="2019-05" db="EMBL/GenBank/DDBJ databases">
        <title>Another draft genome of Portunus trituberculatus and its Hox gene families provides insights of decapod evolution.</title>
        <authorList>
            <person name="Jeong J.-H."/>
            <person name="Song I."/>
            <person name="Kim S."/>
            <person name="Choi T."/>
            <person name="Kim D."/>
            <person name="Ryu S."/>
            <person name="Kim W."/>
        </authorList>
    </citation>
    <scope>NUCLEOTIDE SEQUENCE [LARGE SCALE GENOMIC DNA]</scope>
    <source>
        <tissue evidence="1">Muscle</tissue>
    </source>
</reference>
<protein>
    <submittedName>
        <fullName evidence="1">Uncharacterized protein</fullName>
    </submittedName>
</protein>
<evidence type="ECO:0000313" key="1">
    <source>
        <dbReference type="EMBL" id="MPC51155.1"/>
    </source>
</evidence>